<keyword evidence="2" id="KW-1133">Transmembrane helix</keyword>
<name>A0A378TAZ8_9MYCO</name>
<protein>
    <submittedName>
        <fullName evidence="3">Protein of uncharacterized function (DUF3159)</fullName>
    </submittedName>
</protein>
<feature type="transmembrane region" description="Helical" evidence="2">
    <location>
        <begin position="104"/>
        <end position="125"/>
    </location>
</feature>
<dbReference type="InterPro" id="IPR016566">
    <property type="entry name" value="UCP010219"/>
</dbReference>
<feature type="transmembrane region" description="Helical" evidence="2">
    <location>
        <begin position="41"/>
        <end position="69"/>
    </location>
</feature>
<dbReference type="EMBL" id="UGQT01000001">
    <property type="protein sequence ID" value="STZ57055.1"/>
    <property type="molecule type" value="Genomic_DNA"/>
</dbReference>
<keyword evidence="4" id="KW-1185">Reference proteome</keyword>
<accession>A0A378TAZ8</accession>
<organism evidence="3 4">
    <name type="scientific">Mycolicibacterium tokaiense</name>
    <dbReference type="NCBI Taxonomy" id="39695"/>
    <lineage>
        <taxon>Bacteria</taxon>
        <taxon>Bacillati</taxon>
        <taxon>Actinomycetota</taxon>
        <taxon>Actinomycetes</taxon>
        <taxon>Mycobacteriales</taxon>
        <taxon>Mycobacteriaceae</taxon>
        <taxon>Mycolicibacterium</taxon>
    </lineage>
</organism>
<evidence type="ECO:0000313" key="4">
    <source>
        <dbReference type="Proteomes" id="UP000254978"/>
    </source>
</evidence>
<feature type="transmembrane region" description="Helical" evidence="2">
    <location>
        <begin position="81"/>
        <end position="98"/>
    </location>
</feature>
<proteinExistence type="predicted"/>
<dbReference type="Pfam" id="PF11361">
    <property type="entry name" value="DUF3159"/>
    <property type="match status" value="1"/>
</dbReference>
<sequence length="239" mass="25410">MSSPGIGPEPAPDATPERTGAQAIMDQVGGVSGLIYSSLPVVAFVPVSSALGLMPAVLSALGVAALILVWRLYRKETVQPAISGFIGVGFCALIAYLMGEAKGYFLYGIWMSLLWAAVFAISVVIRRPVVGYIWGWVGGHGQGWRSVKRAVRIFDLATLAWVLVFASRFVVQNHLYDADQTGWLGVARIAMGWPLTAVAALITYLAIKAAQKAIAEAAPEPDTDAPQPDLEPGTARQSD</sequence>
<reference evidence="3 4" key="1">
    <citation type="submission" date="2018-06" db="EMBL/GenBank/DDBJ databases">
        <authorList>
            <consortium name="Pathogen Informatics"/>
            <person name="Doyle S."/>
        </authorList>
    </citation>
    <scope>NUCLEOTIDE SEQUENCE [LARGE SCALE GENOMIC DNA]</scope>
    <source>
        <strain evidence="3 4">NCTC10821</strain>
    </source>
</reference>
<dbReference type="AlphaFoldDB" id="A0A378TAZ8"/>
<keyword evidence="2" id="KW-0472">Membrane</keyword>
<keyword evidence="2" id="KW-0812">Transmembrane</keyword>
<feature type="region of interest" description="Disordered" evidence="1">
    <location>
        <begin position="217"/>
        <end position="239"/>
    </location>
</feature>
<feature type="transmembrane region" description="Helical" evidence="2">
    <location>
        <begin position="153"/>
        <end position="171"/>
    </location>
</feature>
<feature type="transmembrane region" description="Helical" evidence="2">
    <location>
        <begin position="183"/>
        <end position="207"/>
    </location>
</feature>
<gene>
    <name evidence="3" type="ORF">NCTC10821_00552</name>
</gene>
<evidence type="ECO:0000313" key="3">
    <source>
        <dbReference type="EMBL" id="STZ57055.1"/>
    </source>
</evidence>
<dbReference type="Proteomes" id="UP000254978">
    <property type="component" value="Unassembled WGS sequence"/>
</dbReference>
<dbReference type="PIRSF" id="PIRSF010219">
    <property type="entry name" value="UCP010219"/>
    <property type="match status" value="1"/>
</dbReference>
<evidence type="ECO:0000256" key="1">
    <source>
        <dbReference type="SAM" id="MobiDB-lite"/>
    </source>
</evidence>
<feature type="compositionally biased region" description="Low complexity" evidence="1">
    <location>
        <begin position="217"/>
        <end position="228"/>
    </location>
</feature>
<evidence type="ECO:0000256" key="2">
    <source>
        <dbReference type="SAM" id="Phobius"/>
    </source>
</evidence>